<evidence type="ECO:0000256" key="3">
    <source>
        <dbReference type="ARBA" id="ARBA00022490"/>
    </source>
</evidence>
<evidence type="ECO:0000256" key="2">
    <source>
        <dbReference type="ARBA" id="ARBA00006411"/>
    </source>
</evidence>
<dbReference type="InterPro" id="IPR025734">
    <property type="entry name" value="EspG"/>
</dbReference>
<dbReference type="OrthoDB" id="3623746at2"/>
<keyword evidence="3" id="KW-0963">Cytoplasm</keyword>
<evidence type="ECO:0000256" key="4">
    <source>
        <dbReference type="ARBA" id="ARBA00023186"/>
    </source>
</evidence>
<comment type="subcellular location">
    <subcellularLocation>
        <location evidence="1">Cytoplasm</location>
    </subcellularLocation>
</comment>
<dbReference type="AlphaFoldDB" id="A0A1H8QQU7"/>
<gene>
    <name evidence="5" type="ORF">SAMN04489732_101452</name>
</gene>
<dbReference type="STRING" id="394193.SAMN04489732_101452"/>
<dbReference type="RefSeq" id="WP_091611671.1">
    <property type="nucleotide sequence ID" value="NZ_FOEF01000001.1"/>
</dbReference>
<dbReference type="EMBL" id="FOEF01000001">
    <property type="protein sequence ID" value="SEO56562.1"/>
    <property type="molecule type" value="Genomic_DNA"/>
</dbReference>
<dbReference type="Proteomes" id="UP000198582">
    <property type="component" value="Unassembled WGS sequence"/>
</dbReference>
<proteinExistence type="inferred from homology"/>
<keyword evidence="6" id="KW-1185">Reference proteome</keyword>
<accession>A0A1H8QQU7</accession>
<sequence length="248" mass="27423">MLRKPVELSLQTFEVLWERLNLGDVHPTLVRGALWYSLDERRQLAADADRELAECGLLRGGRLDDDFVETLHVLQRPRVDYYSWVKSGRGERTVRAAASGRDAVTVVATGQKLYLAACSADSLAQEFTALLPDAPAARLASLTCSDTDLKAIKGGAIPNTTSPSIRDAKQVLRWLNAQHTHFGRLYVAIRDSRGRRRRNEDPPGWADTDQGRILFGVDGSGWVSLSGAGPQEIASKVQRLAYDLRNRG</sequence>
<evidence type="ECO:0000256" key="1">
    <source>
        <dbReference type="ARBA" id="ARBA00004496"/>
    </source>
</evidence>
<name>A0A1H8QQU7_9PSEU</name>
<reference evidence="6" key="1">
    <citation type="submission" date="2016-10" db="EMBL/GenBank/DDBJ databases">
        <authorList>
            <person name="Varghese N."/>
            <person name="Submissions S."/>
        </authorList>
    </citation>
    <scope>NUCLEOTIDE SEQUENCE [LARGE SCALE GENOMIC DNA]</scope>
    <source>
        <strain evidence="6">DSM 44993</strain>
    </source>
</reference>
<organism evidence="5 6">
    <name type="scientific">Amycolatopsis saalfeldensis</name>
    <dbReference type="NCBI Taxonomy" id="394193"/>
    <lineage>
        <taxon>Bacteria</taxon>
        <taxon>Bacillati</taxon>
        <taxon>Actinomycetota</taxon>
        <taxon>Actinomycetes</taxon>
        <taxon>Pseudonocardiales</taxon>
        <taxon>Pseudonocardiaceae</taxon>
        <taxon>Amycolatopsis</taxon>
    </lineage>
</organism>
<keyword evidence="4" id="KW-0143">Chaperone</keyword>
<dbReference type="Pfam" id="PF14011">
    <property type="entry name" value="ESX-1_EspG"/>
    <property type="match status" value="1"/>
</dbReference>
<evidence type="ECO:0000313" key="6">
    <source>
        <dbReference type="Proteomes" id="UP000198582"/>
    </source>
</evidence>
<comment type="similarity">
    <text evidence="2">Belongs to the EspG family.</text>
</comment>
<evidence type="ECO:0000313" key="5">
    <source>
        <dbReference type="EMBL" id="SEO56562.1"/>
    </source>
</evidence>
<protein>
    <submittedName>
        <fullName evidence="5">EspG family protein</fullName>
    </submittedName>
</protein>